<proteinExistence type="predicted"/>
<gene>
    <name evidence="8" type="ordered locus">cce_3983</name>
</gene>
<dbReference type="PANTHER" id="PTHR30425:SF1">
    <property type="entry name" value="PHOSPHATE TRANSPORT SYSTEM PERMEASE PROTEIN PSTC"/>
    <property type="match status" value="1"/>
</dbReference>
<dbReference type="Proteomes" id="UP000001203">
    <property type="component" value="Chromosome circular"/>
</dbReference>
<evidence type="ECO:0000256" key="6">
    <source>
        <dbReference type="ARBA" id="ARBA00023136"/>
    </source>
</evidence>
<keyword evidence="9" id="KW-1185">Reference proteome</keyword>
<dbReference type="GO" id="GO:0005886">
    <property type="term" value="C:plasma membrane"/>
    <property type="evidence" value="ECO:0007669"/>
    <property type="project" value="UniProtKB-SubCell"/>
</dbReference>
<sequence>MIVILITSFLLLEALPLLQQVGWLRFVRDQAWHPVQGRYNLMPMVWGTLLVTLGSVLLATPLGIGSAIFCQYYAPPC</sequence>
<reference evidence="8 9" key="1">
    <citation type="journal article" date="2008" name="Proc. Natl. Acad. Sci. U.S.A.">
        <title>The genome of Cyanothece 51142, a unicellular diazotrophic cyanobacterium important in the marine nitrogen cycle.</title>
        <authorList>
            <person name="Welsh E.A."/>
            <person name="Liberton M."/>
            <person name="Stoeckel J."/>
            <person name="Loh T."/>
            <person name="Elvitigala T."/>
            <person name="Wang C."/>
            <person name="Wollam A."/>
            <person name="Fulton R.S."/>
            <person name="Clifton S.W."/>
            <person name="Jacobs J.M."/>
            <person name="Aurora R."/>
            <person name="Ghosh B.K."/>
            <person name="Sherman L.A."/>
            <person name="Smith R.D."/>
            <person name="Wilson R.K."/>
            <person name="Pakrasi H.B."/>
        </authorList>
    </citation>
    <scope>NUCLEOTIDE SEQUENCE [LARGE SCALE GENOMIC DNA]</scope>
    <source>
        <strain evidence="9">ATCC 51142 / BH68</strain>
    </source>
</reference>
<dbReference type="SUPFAM" id="SSF161098">
    <property type="entry name" value="MetI-like"/>
    <property type="match status" value="1"/>
</dbReference>
<evidence type="ECO:0000256" key="1">
    <source>
        <dbReference type="ARBA" id="ARBA00004651"/>
    </source>
</evidence>
<comment type="subcellular location">
    <subcellularLocation>
        <location evidence="1">Cell membrane</location>
        <topology evidence="1">Multi-pass membrane protein</topology>
    </subcellularLocation>
</comment>
<dbReference type="STRING" id="43989.cce_3983"/>
<dbReference type="eggNOG" id="COG0573">
    <property type="taxonomic scope" value="Bacteria"/>
</dbReference>
<protein>
    <submittedName>
        <fullName evidence="8">Uncharacterized protein</fullName>
    </submittedName>
</protein>
<dbReference type="PANTHER" id="PTHR30425">
    <property type="entry name" value="PHOSPHATE TRANSPORT SYSTEM PERMEASE PROTEIN PST"/>
    <property type="match status" value="1"/>
</dbReference>
<dbReference type="Gene3D" id="1.10.3720.10">
    <property type="entry name" value="MetI-like"/>
    <property type="match status" value="1"/>
</dbReference>
<dbReference type="EMBL" id="CP000806">
    <property type="protein sequence ID" value="ACB53331.1"/>
    <property type="molecule type" value="Genomic_DNA"/>
</dbReference>
<dbReference type="HOGENOM" id="CLU_2632203_0_0_3"/>
<evidence type="ECO:0000256" key="5">
    <source>
        <dbReference type="ARBA" id="ARBA00022989"/>
    </source>
</evidence>
<keyword evidence="3" id="KW-1003">Cell membrane</keyword>
<feature type="transmembrane region" description="Helical" evidence="7">
    <location>
        <begin position="44"/>
        <end position="74"/>
    </location>
</feature>
<keyword evidence="6 7" id="KW-0472">Membrane</keyword>
<dbReference type="InterPro" id="IPR035906">
    <property type="entry name" value="MetI-like_sf"/>
</dbReference>
<evidence type="ECO:0000256" key="7">
    <source>
        <dbReference type="SAM" id="Phobius"/>
    </source>
</evidence>
<evidence type="ECO:0000256" key="3">
    <source>
        <dbReference type="ARBA" id="ARBA00022475"/>
    </source>
</evidence>
<dbReference type="RefSeq" id="WP_009543925.1">
    <property type="nucleotide sequence ID" value="NC_010546.1"/>
</dbReference>
<dbReference type="KEGG" id="cyt:cce_3983"/>
<evidence type="ECO:0000256" key="2">
    <source>
        <dbReference type="ARBA" id="ARBA00022448"/>
    </source>
</evidence>
<evidence type="ECO:0000256" key="4">
    <source>
        <dbReference type="ARBA" id="ARBA00022692"/>
    </source>
</evidence>
<accession>B1WQ16</accession>
<evidence type="ECO:0000313" key="9">
    <source>
        <dbReference type="Proteomes" id="UP000001203"/>
    </source>
</evidence>
<keyword evidence="2" id="KW-0813">Transport</keyword>
<dbReference type="InterPro" id="IPR051124">
    <property type="entry name" value="Phosphate_Transport_Permease"/>
</dbReference>
<evidence type="ECO:0000313" key="8">
    <source>
        <dbReference type="EMBL" id="ACB53331.1"/>
    </source>
</evidence>
<name>B1WQ16_CROS5</name>
<organism evidence="8 9">
    <name type="scientific">Crocosphaera subtropica (strain ATCC 51142 / BH68)</name>
    <name type="common">Cyanothece sp. (strain ATCC 51142)</name>
    <dbReference type="NCBI Taxonomy" id="43989"/>
    <lineage>
        <taxon>Bacteria</taxon>
        <taxon>Bacillati</taxon>
        <taxon>Cyanobacteriota</taxon>
        <taxon>Cyanophyceae</taxon>
        <taxon>Oscillatoriophycideae</taxon>
        <taxon>Chroococcales</taxon>
        <taxon>Aphanothecaceae</taxon>
        <taxon>Crocosphaera</taxon>
        <taxon>Crocosphaera subtropica</taxon>
    </lineage>
</organism>
<dbReference type="AlphaFoldDB" id="B1WQ16"/>
<keyword evidence="5 7" id="KW-1133">Transmembrane helix</keyword>
<keyword evidence="4 7" id="KW-0812">Transmembrane</keyword>